<protein>
    <recommendedName>
        <fullName evidence="4">DUF2213 domain-containing protein</fullName>
    </recommendedName>
</protein>
<name>A0A1D8A2H0_9SPHN</name>
<organism evidence="2 3">
    <name type="scientific">Novosphingobium resinovorum</name>
    <dbReference type="NCBI Taxonomy" id="158500"/>
    <lineage>
        <taxon>Bacteria</taxon>
        <taxon>Pseudomonadati</taxon>
        <taxon>Pseudomonadota</taxon>
        <taxon>Alphaproteobacteria</taxon>
        <taxon>Sphingomonadales</taxon>
        <taxon>Sphingomonadaceae</taxon>
        <taxon>Novosphingobium</taxon>
    </lineage>
</organism>
<feature type="compositionally biased region" description="Acidic residues" evidence="1">
    <location>
        <begin position="278"/>
        <end position="312"/>
    </location>
</feature>
<evidence type="ECO:0000313" key="2">
    <source>
        <dbReference type="EMBL" id="AOR76333.1"/>
    </source>
</evidence>
<dbReference type="Pfam" id="PF09979">
    <property type="entry name" value="DUF2213"/>
    <property type="match status" value="1"/>
</dbReference>
<dbReference type="RefSeq" id="WP_069707789.1">
    <property type="nucleotide sequence ID" value="NZ_CP017075.1"/>
</dbReference>
<dbReference type="InterPro" id="IPR016913">
    <property type="entry name" value="UCP029215"/>
</dbReference>
<evidence type="ECO:0008006" key="4">
    <source>
        <dbReference type="Google" id="ProtNLM"/>
    </source>
</evidence>
<accession>A0A1D8A2H0</accession>
<dbReference type="Proteomes" id="UP000094626">
    <property type="component" value="Chromosome"/>
</dbReference>
<evidence type="ECO:0000256" key="1">
    <source>
        <dbReference type="SAM" id="MobiDB-lite"/>
    </source>
</evidence>
<dbReference type="EMBL" id="CP017075">
    <property type="protein sequence ID" value="AOR76333.1"/>
    <property type="molecule type" value="Genomic_DNA"/>
</dbReference>
<dbReference type="AlphaFoldDB" id="A0A1D8A2H0"/>
<sequence length="425" mass="45905">MTTILLAMDRASVRRRDANGYLHVEISNLSKANICPYMGSEIPNWRDLGLEPDRVYRLYRDPEELARGAHTFNNIPLLSEHLPVNPDLWDDEIPNEVKIGSTGTDAVFVIPYLQNSLVVWSARYQQAIDDETQRELSCGYRYRADMTPGQTADGLHYDGVMRDIMGNHVALVIEGRAGPDVVVGDELMKLKSRTALMISGALQATVRPLLAADAKVDLSSALMACDAASLGKASGRKKAAEQVLALVAPHLAADKSIDLDGIGAVIASISPMALDEDKIEEAEDEDPEAAEDDDPDAAEDEDPDGAEDEDDDDKPKGMDAATVRKLISQAEDRGARRVAALDQARADVKPLVGEVVGMDSAQAIYAFALDTAGYDKADLKGAKVSTLRAMVAREVELAKPKQPLALDSAATKRANDSFADLYGSK</sequence>
<proteinExistence type="predicted"/>
<dbReference type="OrthoDB" id="7549700at2"/>
<reference evidence="3" key="1">
    <citation type="journal article" date="2017" name="J. Biotechnol.">
        <title>Complete genome sequence of Novosphingobium resinovorum SA1, a versatile xenobiotic-degrading bacterium capable of utilizing sulfanilic acid.</title>
        <authorList>
            <person name="Hegedus B."/>
            <person name="Kos P.B."/>
            <person name="Balint B."/>
            <person name="Maroti G."/>
            <person name="Gan H.M."/>
            <person name="Perei K."/>
            <person name="Rakhely G."/>
        </authorList>
    </citation>
    <scope>NUCLEOTIDE SEQUENCE [LARGE SCALE GENOMIC DNA]</scope>
    <source>
        <strain evidence="3">SA1</strain>
    </source>
</reference>
<dbReference type="KEGG" id="nre:BES08_05835"/>
<feature type="region of interest" description="Disordered" evidence="1">
    <location>
        <begin position="278"/>
        <end position="317"/>
    </location>
</feature>
<keyword evidence="3" id="KW-1185">Reference proteome</keyword>
<gene>
    <name evidence="2" type="ORF">BES08_05835</name>
</gene>
<evidence type="ECO:0000313" key="3">
    <source>
        <dbReference type="Proteomes" id="UP000094626"/>
    </source>
</evidence>